<evidence type="ECO:0000313" key="1">
    <source>
        <dbReference type="EMBL" id="OAA65112.1"/>
    </source>
</evidence>
<dbReference type="OrthoDB" id="4860470at2759"/>
<dbReference type="InterPro" id="IPR011990">
    <property type="entry name" value="TPR-like_helical_dom_sf"/>
</dbReference>
<name>A0A162J812_CORDF</name>
<evidence type="ECO:0000313" key="2">
    <source>
        <dbReference type="Proteomes" id="UP000076881"/>
    </source>
</evidence>
<accession>A0A162J812</accession>
<proteinExistence type="predicted"/>
<protein>
    <submittedName>
        <fullName evidence="1">Tetratricopeptide-like helical</fullName>
    </submittedName>
</protein>
<reference evidence="1 2" key="1">
    <citation type="journal article" date="2016" name="Genome Biol. Evol.">
        <title>Divergent and convergent evolution of fungal pathogenicity.</title>
        <authorList>
            <person name="Shang Y."/>
            <person name="Xiao G."/>
            <person name="Zheng P."/>
            <person name="Cen K."/>
            <person name="Zhan S."/>
            <person name="Wang C."/>
        </authorList>
    </citation>
    <scope>NUCLEOTIDE SEQUENCE [LARGE SCALE GENOMIC DNA]</scope>
    <source>
        <strain evidence="1 2">RCEF 1005</strain>
    </source>
</reference>
<organism evidence="1 2">
    <name type="scientific">Akanthomyces lecanii RCEF 1005</name>
    <dbReference type="NCBI Taxonomy" id="1081108"/>
    <lineage>
        <taxon>Eukaryota</taxon>
        <taxon>Fungi</taxon>
        <taxon>Dikarya</taxon>
        <taxon>Ascomycota</taxon>
        <taxon>Pezizomycotina</taxon>
        <taxon>Sordariomycetes</taxon>
        <taxon>Hypocreomycetidae</taxon>
        <taxon>Hypocreales</taxon>
        <taxon>Cordycipitaceae</taxon>
        <taxon>Akanthomyces</taxon>
        <taxon>Cordyceps confragosa</taxon>
    </lineage>
</organism>
<dbReference type="AlphaFoldDB" id="A0A162J812"/>
<dbReference type="Pfam" id="PF13424">
    <property type="entry name" value="TPR_12"/>
    <property type="match status" value="1"/>
</dbReference>
<keyword evidence="2" id="KW-1185">Reference proteome</keyword>
<dbReference type="Proteomes" id="UP000076881">
    <property type="component" value="Unassembled WGS sequence"/>
</dbReference>
<dbReference type="SUPFAM" id="SSF48452">
    <property type="entry name" value="TPR-like"/>
    <property type="match status" value="1"/>
</dbReference>
<dbReference type="STRING" id="1081108.A0A162J812"/>
<dbReference type="PANTHER" id="PTHR46082">
    <property type="entry name" value="ATP/GTP-BINDING PROTEIN-RELATED"/>
    <property type="match status" value="1"/>
</dbReference>
<sequence length="176" mass="19205">MNEIGVLYTQEGFLEDAEDRFQLVLNARSEMLGSSHPLYLQTLANLSLVKARQGQLHEAEELCRKAAVGVEAVLGWLHDTTLSIYRTLAYICGLQGLFVDAAAIFRRVEGGCSEIFGEQHSTVMGARDLADSMLERAEISREADMAVLLVPTHLETASAAALSSHGDESIKSEPLQ</sequence>
<dbReference type="InterPro" id="IPR053137">
    <property type="entry name" value="NLR-like"/>
</dbReference>
<dbReference type="EMBL" id="AZHF01000014">
    <property type="protein sequence ID" value="OAA65112.1"/>
    <property type="molecule type" value="Genomic_DNA"/>
</dbReference>
<gene>
    <name evidence="1" type="ORF">LEL_10559</name>
</gene>
<dbReference type="Gene3D" id="1.25.40.10">
    <property type="entry name" value="Tetratricopeptide repeat domain"/>
    <property type="match status" value="1"/>
</dbReference>
<dbReference type="PANTHER" id="PTHR46082:SF6">
    <property type="entry name" value="AAA+ ATPASE DOMAIN-CONTAINING PROTEIN-RELATED"/>
    <property type="match status" value="1"/>
</dbReference>
<comment type="caution">
    <text evidence="1">The sequence shown here is derived from an EMBL/GenBank/DDBJ whole genome shotgun (WGS) entry which is preliminary data.</text>
</comment>